<dbReference type="EMBL" id="JACMSC010000004">
    <property type="protein sequence ID" value="KAG6525429.1"/>
    <property type="molecule type" value="Genomic_DNA"/>
</dbReference>
<evidence type="ECO:0008006" key="6">
    <source>
        <dbReference type="Google" id="ProtNLM"/>
    </source>
</evidence>
<dbReference type="Proteomes" id="UP000734854">
    <property type="component" value="Unassembled WGS sequence"/>
</dbReference>
<evidence type="ECO:0000313" key="5">
    <source>
        <dbReference type="Proteomes" id="UP000734854"/>
    </source>
</evidence>
<reference evidence="4 5" key="1">
    <citation type="submission" date="2020-08" db="EMBL/GenBank/DDBJ databases">
        <title>Plant Genome Project.</title>
        <authorList>
            <person name="Zhang R.-G."/>
        </authorList>
    </citation>
    <scope>NUCLEOTIDE SEQUENCE [LARGE SCALE GENOMIC DNA]</scope>
    <source>
        <tissue evidence="4">Rhizome</tissue>
    </source>
</reference>
<dbReference type="InterPro" id="IPR040389">
    <property type="entry name" value="SMR"/>
</dbReference>
<dbReference type="PANTHER" id="PTHR33142">
    <property type="entry name" value="CYCLIN-DEPENDENT PROTEIN KINASE INHIBITOR SMR13"/>
    <property type="match status" value="1"/>
</dbReference>
<name>A0A8J5HR49_ZINOF</name>
<protein>
    <recommendedName>
        <fullName evidence="6">Cyclin-dependent protein kinase inhibitor SMR4</fullName>
    </recommendedName>
</protein>
<comment type="caution">
    <text evidence="4">The sequence shown here is derived from an EMBL/GenBank/DDBJ whole genome shotgun (WGS) entry which is preliminary data.</text>
</comment>
<feature type="compositionally biased region" description="Basic and acidic residues" evidence="3">
    <location>
        <begin position="30"/>
        <end position="42"/>
    </location>
</feature>
<feature type="region of interest" description="Disordered" evidence="3">
    <location>
        <begin position="30"/>
        <end position="51"/>
    </location>
</feature>
<sequence>MGVLKLHHPPSVPCPSHLFPFPPAPDLKTRMESREVAEEKEPSGGGWETPKRWECRIPAALRCPPPPRKKRHAPPLVGTRRVPPRNSYFDPPDLEALFAMATRREACA</sequence>
<dbReference type="AlphaFoldDB" id="A0A8J5HR49"/>
<keyword evidence="2" id="KW-0131">Cell cycle</keyword>
<dbReference type="GO" id="GO:0004860">
    <property type="term" value="F:protein kinase inhibitor activity"/>
    <property type="evidence" value="ECO:0007669"/>
    <property type="project" value="UniProtKB-KW"/>
</dbReference>
<evidence type="ECO:0000256" key="2">
    <source>
        <dbReference type="ARBA" id="ARBA00023306"/>
    </source>
</evidence>
<organism evidence="4 5">
    <name type="scientific">Zingiber officinale</name>
    <name type="common">Ginger</name>
    <name type="synonym">Amomum zingiber</name>
    <dbReference type="NCBI Taxonomy" id="94328"/>
    <lineage>
        <taxon>Eukaryota</taxon>
        <taxon>Viridiplantae</taxon>
        <taxon>Streptophyta</taxon>
        <taxon>Embryophyta</taxon>
        <taxon>Tracheophyta</taxon>
        <taxon>Spermatophyta</taxon>
        <taxon>Magnoliopsida</taxon>
        <taxon>Liliopsida</taxon>
        <taxon>Zingiberales</taxon>
        <taxon>Zingiberaceae</taxon>
        <taxon>Zingiber</taxon>
    </lineage>
</organism>
<dbReference type="GO" id="GO:0005634">
    <property type="term" value="C:nucleus"/>
    <property type="evidence" value="ECO:0007669"/>
    <property type="project" value="TreeGrafter"/>
</dbReference>
<keyword evidence="5" id="KW-1185">Reference proteome</keyword>
<evidence type="ECO:0000313" key="4">
    <source>
        <dbReference type="EMBL" id="KAG6525429.1"/>
    </source>
</evidence>
<proteinExistence type="predicted"/>
<dbReference type="GO" id="GO:0032875">
    <property type="term" value="P:regulation of DNA endoreduplication"/>
    <property type="evidence" value="ECO:0007669"/>
    <property type="project" value="InterPro"/>
</dbReference>
<evidence type="ECO:0000256" key="3">
    <source>
        <dbReference type="SAM" id="MobiDB-lite"/>
    </source>
</evidence>
<gene>
    <name evidence="4" type="ORF">ZIOFF_015385</name>
</gene>
<keyword evidence="1" id="KW-0649">Protein kinase inhibitor</keyword>
<feature type="region of interest" description="Disordered" evidence="3">
    <location>
        <begin position="64"/>
        <end position="88"/>
    </location>
</feature>
<dbReference type="PANTHER" id="PTHR33142:SF15">
    <property type="entry name" value="CYCLIN-DEPENDENT PROTEIN KINASE INHIBITOR SMR4"/>
    <property type="match status" value="1"/>
</dbReference>
<evidence type="ECO:0000256" key="1">
    <source>
        <dbReference type="ARBA" id="ARBA00023013"/>
    </source>
</evidence>
<accession>A0A8J5HR49</accession>